<name>A0ABU0G1R5_9HYPH</name>
<dbReference type="Proteomes" id="UP001238496">
    <property type="component" value="Unassembled WGS sequence"/>
</dbReference>
<comment type="caution">
    <text evidence="1">The sequence shown here is derived from an EMBL/GenBank/DDBJ whole genome shotgun (WGS) entry which is preliminary data.</text>
</comment>
<proteinExistence type="predicted"/>
<keyword evidence="2" id="KW-1185">Reference proteome</keyword>
<sequence>MQANIEHRYNTMAAEVVARSARIVTPVIPKALADWLVEARFYNGYFLGPRNPPTSIDRQIAEATTYLDAFSVEMLLNKLHLQDDLDDNYPAHDVVLIYLAVCDYFARYLVMNRITSPMLLWYSTDAFDPDAEFPSHTMSFGFPRSMSDYYPLDISEGSQVRIVTKITLAV</sequence>
<organism evidence="1 2">
    <name type="scientific">Peteryoungia aggregata LMG 23059</name>
    <dbReference type="NCBI Taxonomy" id="1368425"/>
    <lineage>
        <taxon>Bacteria</taxon>
        <taxon>Pseudomonadati</taxon>
        <taxon>Pseudomonadota</taxon>
        <taxon>Alphaproteobacteria</taxon>
        <taxon>Hyphomicrobiales</taxon>
        <taxon>Rhizobiaceae</taxon>
        <taxon>Peteryoungia</taxon>
    </lineage>
</organism>
<evidence type="ECO:0000313" key="2">
    <source>
        <dbReference type="Proteomes" id="UP001238496"/>
    </source>
</evidence>
<evidence type="ECO:0000313" key="1">
    <source>
        <dbReference type="EMBL" id="MDQ0419270.1"/>
    </source>
</evidence>
<dbReference type="EMBL" id="JAUSUW010000001">
    <property type="protein sequence ID" value="MDQ0419270.1"/>
    <property type="molecule type" value="Genomic_DNA"/>
</dbReference>
<reference evidence="1 2" key="1">
    <citation type="submission" date="2023-07" db="EMBL/GenBank/DDBJ databases">
        <title>Genomic Encyclopedia of Type Strains, Phase IV (KMG-IV): sequencing the most valuable type-strain genomes for metagenomic binning, comparative biology and taxonomic classification.</title>
        <authorList>
            <person name="Goeker M."/>
        </authorList>
    </citation>
    <scope>NUCLEOTIDE SEQUENCE [LARGE SCALE GENOMIC DNA]</scope>
    <source>
        <strain evidence="1 2">DSM 1111</strain>
    </source>
</reference>
<dbReference type="RefSeq" id="WP_307368423.1">
    <property type="nucleotide sequence ID" value="NZ_JAUSUW010000001.1"/>
</dbReference>
<accession>A0ABU0G1R5</accession>
<protein>
    <submittedName>
        <fullName evidence="1">Uncharacterized protein</fullName>
    </submittedName>
</protein>
<gene>
    <name evidence="1" type="ORF">J2045_000280</name>
</gene>